<evidence type="ECO:0000313" key="2">
    <source>
        <dbReference type="EMBL" id="GCF95607.1"/>
    </source>
</evidence>
<accession>A0A4P5PBQ2</accession>
<name>A0A4P5PBQ2_9ENTE</name>
<proteinExistence type="predicted"/>
<dbReference type="AlphaFoldDB" id="A0A4P5PBQ2"/>
<gene>
    <name evidence="2" type="ORF">NRIC_34980</name>
</gene>
<evidence type="ECO:0000313" key="3">
    <source>
        <dbReference type="Proteomes" id="UP000290567"/>
    </source>
</evidence>
<protein>
    <recommendedName>
        <fullName evidence="1">LysR substrate-binding domain-containing protein</fullName>
    </recommendedName>
</protein>
<dbReference type="Proteomes" id="UP000290567">
    <property type="component" value="Unassembled WGS sequence"/>
</dbReference>
<organism evidence="2 3">
    <name type="scientific">Enterococcus florum</name>
    <dbReference type="NCBI Taxonomy" id="2480627"/>
    <lineage>
        <taxon>Bacteria</taxon>
        <taxon>Bacillati</taxon>
        <taxon>Bacillota</taxon>
        <taxon>Bacilli</taxon>
        <taxon>Lactobacillales</taxon>
        <taxon>Enterococcaceae</taxon>
        <taxon>Enterococcus</taxon>
    </lineage>
</organism>
<dbReference type="Pfam" id="PF03466">
    <property type="entry name" value="LysR_substrate"/>
    <property type="match status" value="1"/>
</dbReference>
<keyword evidence="3" id="KW-1185">Reference proteome</keyword>
<reference evidence="3" key="1">
    <citation type="submission" date="2019-02" db="EMBL/GenBank/DDBJ databases">
        <title>Draft genome sequence of Enterococcus sp. Gos25-1.</title>
        <authorList>
            <person name="Tanaka N."/>
            <person name="Shiwa Y."/>
            <person name="Fujita N."/>
        </authorList>
    </citation>
    <scope>NUCLEOTIDE SEQUENCE [LARGE SCALE GENOMIC DNA]</scope>
    <source>
        <strain evidence="3">Gos25-1</strain>
    </source>
</reference>
<dbReference type="InterPro" id="IPR005119">
    <property type="entry name" value="LysR_subst-bd"/>
</dbReference>
<dbReference type="EMBL" id="BJCC01000034">
    <property type="protein sequence ID" value="GCF95607.1"/>
    <property type="molecule type" value="Genomic_DNA"/>
</dbReference>
<dbReference type="SUPFAM" id="SSF53850">
    <property type="entry name" value="Periplasmic binding protein-like II"/>
    <property type="match status" value="1"/>
</dbReference>
<sequence>MDLAMLIEPFALTDVTCLKLPRKERWGFLLSREWFLSQKEQITPADLTGFPILSSSRSEVQQLLADWAGTSLEGLNIIGHYNLIFNVFSLVESKVGAAFAIEGALRGRRLEDLIFLPLSPAISTHCVLVWKNRVHTPVVEELIRRFKHAFQA</sequence>
<comment type="caution">
    <text evidence="2">The sequence shown here is derived from an EMBL/GenBank/DDBJ whole genome shotgun (WGS) entry which is preliminary data.</text>
</comment>
<dbReference type="Gene3D" id="3.40.190.290">
    <property type="match status" value="1"/>
</dbReference>
<dbReference type="CDD" id="cd05466">
    <property type="entry name" value="PBP2_LTTR_substrate"/>
    <property type="match status" value="1"/>
</dbReference>
<evidence type="ECO:0000259" key="1">
    <source>
        <dbReference type="Pfam" id="PF03466"/>
    </source>
</evidence>
<feature type="domain" description="LysR substrate-binding" evidence="1">
    <location>
        <begin position="2"/>
        <end position="150"/>
    </location>
</feature>